<dbReference type="InterPro" id="IPR001810">
    <property type="entry name" value="F-box_dom"/>
</dbReference>
<dbReference type="AlphaFoldDB" id="A0AAW1W7N3"/>
<dbReference type="SUPFAM" id="SSF55144">
    <property type="entry name" value="LigT-like"/>
    <property type="match status" value="1"/>
</dbReference>
<dbReference type="NCBIfam" id="TIGR01640">
    <property type="entry name" value="F_box_assoc_1"/>
    <property type="match status" value="1"/>
</dbReference>
<dbReference type="SMART" id="SM00256">
    <property type="entry name" value="FBOX"/>
    <property type="match status" value="1"/>
</dbReference>
<dbReference type="Gene3D" id="3.90.1140.10">
    <property type="entry name" value="Cyclic phosphodiesterase"/>
    <property type="match status" value="1"/>
</dbReference>
<dbReference type="PANTHER" id="PTHR28141:SF1">
    <property type="entry name" value="2',3'-CYCLIC-NUCLEOTIDE 3'-PHOSPHODIESTERASE"/>
    <property type="match status" value="1"/>
</dbReference>
<evidence type="ECO:0000259" key="1">
    <source>
        <dbReference type="SMART" id="SM00256"/>
    </source>
</evidence>
<dbReference type="Pfam" id="PF07734">
    <property type="entry name" value="FBA_1"/>
    <property type="match status" value="1"/>
</dbReference>
<dbReference type="EMBL" id="JBEDUW010000006">
    <property type="protein sequence ID" value="KAK9920005.1"/>
    <property type="molecule type" value="Genomic_DNA"/>
</dbReference>
<protein>
    <recommendedName>
        <fullName evidence="1">F-box domain-containing protein</fullName>
    </recommendedName>
</protein>
<feature type="domain" description="F-box" evidence="1">
    <location>
        <begin position="2"/>
        <end position="42"/>
    </location>
</feature>
<dbReference type="Pfam" id="PF00646">
    <property type="entry name" value="F-box"/>
    <property type="match status" value="1"/>
</dbReference>
<dbReference type="Gene3D" id="1.20.1280.50">
    <property type="match status" value="1"/>
</dbReference>
<organism evidence="2 3">
    <name type="scientific">Rubus argutus</name>
    <name type="common">Southern blackberry</name>
    <dbReference type="NCBI Taxonomy" id="59490"/>
    <lineage>
        <taxon>Eukaryota</taxon>
        <taxon>Viridiplantae</taxon>
        <taxon>Streptophyta</taxon>
        <taxon>Embryophyta</taxon>
        <taxon>Tracheophyta</taxon>
        <taxon>Spermatophyta</taxon>
        <taxon>Magnoliopsida</taxon>
        <taxon>eudicotyledons</taxon>
        <taxon>Gunneridae</taxon>
        <taxon>Pentapetalae</taxon>
        <taxon>rosids</taxon>
        <taxon>fabids</taxon>
        <taxon>Rosales</taxon>
        <taxon>Rosaceae</taxon>
        <taxon>Rosoideae</taxon>
        <taxon>Rosoideae incertae sedis</taxon>
        <taxon>Rubus</taxon>
    </lineage>
</organism>
<dbReference type="SUPFAM" id="SSF81383">
    <property type="entry name" value="F-box domain"/>
    <property type="match status" value="1"/>
</dbReference>
<dbReference type="CDD" id="cd22157">
    <property type="entry name" value="F-box_AtFBW1-like"/>
    <property type="match status" value="1"/>
</dbReference>
<dbReference type="InterPro" id="IPR006527">
    <property type="entry name" value="F-box-assoc_dom_typ1"/>
</dbReference>
<dbReference type="InterPro" id="IPR009097">
    <property type="entry name" value="Cyclic_Pdiesterase"/>
</dbReference>
<accession>A0AAW1W7N3</accession>
<reference evidence="2 3" key="1">
    <citation type="journal article" date="2023" name="G3 (Bethesda)">
        <title>A chromosome-length genome assembly and annotation of blackberry (Rubus argutus, cv. 'Hillquist').</title>
        <authorList>
            <person name="Bruna T."/>
            <person name="Aryal R."/>
            <person name="Dudchenko O."/>
            <person name="Sargent D.J."/>
            <person name="Mead D."/>
            <person name="Buti M."/>
            <person name="Cavallini A."/>
            <person name="Hytonen T."/>
            <person name="Andres J."/>
            <person name="Pham M."/>
            <person name="Weisz D."/>
            <person name="Mascagni F."/>
            <person name="Usai G."/>
            <person name="Natali L."/>
            <person name="Bassil N."/>
            <person name="Fernandez G.E."/>
            <person name="Lomsadze A."/>
            <person name="Armour M."/>
            <person name="Olukolu B."/>
            <person name="Poorten T."/>
            <person name="Britton C."/>
            <person name="Davik J."/>
            <person name="Ashrafi H."/>
            <person name="Aiden E.L."/>
            <person name="Borodovsky M."/>
            <person name="Worthington M."/>
        </authorList>
    </citation>
    <scope>NUCLEOTIDE SEQUENCE [LARGE SCALE GENOMIC DNA]</scope>
    <source>
        <strain evidence="2">PI 553951</strain>
    </source>
</reference>
<dbReference type="PANTHER" id="PTHR28141">
    <property type="entry name" value="2',3'-CYCLIC-NUCLEOTIDE 3'-PHOSPHODIESTERASE"/>
    <property type="match status" value="1"/>
</dbReference>
<dbReference type="Proteomes" id="UP001457282">
    <property type="component" value="Unassembled WGS sequence"/>
</dbReference>
<evidence type="ECO:0000313" key="2">
    <source>
        <dbReference type="EMBL" id="KAK9920005.1"/>
    </source>
</evidence>
<keyword evidence="3" id="KW-1185">Reference proteome</keyword>
<name>A0AAW1W7N3_RUBAR</name>
<proteinExistence type="predicted"/>
<dbReference type="InterPro" id="IPR012386">
    <property type="entry name" value="Cyclic-nucl_3Pdiesterase"/>
</dbReference>
<sequence length="644" mass="74641">MAEEDVVEQILSILPPKPLMRFKCVSKQWYALINNPRFVAKHLSISMHNNRSTTRVLLKRLVDKDTDTNSETQEVFSWFKFRNHIDIDNGGEHEHEHRFFSEVEDIDIPHSMSLKTRGSTLHIIGHCNGIICLVPVVSGEVILWNPAIQEFKHLPPQPYLPDSPEIAVRPVGWPEGLPFLQYRHCEYMDALGFGHDPRSNDYKVVNIEFLGVESPPDGYDINLPPKTAVYTLSTNSWREIKTFSLETQSTILYPETFQMYFKGMCFWSGQERHKDIHVYDVMDEEFIRNIIILFDMGDEVFHEMLLPDSLYNPYVYCYDMRLLVWNESISLFGLQNSSSYQWASFGIWMMDKFGGPKSPWTKHISFELTERPLAFLKSDEILMADTKDTNGRIFSYNLSTKKLEYHPIQSVQIDSEAVVYGNYSIVSLLVGNKLENTDNAGFSLFDYSSFPSSHSMVDNEWHSYSVWAMPPDDVSLRIKKVMESLRLEFGGPEIEPHIPVVGSLRMTHEEVLNKFRSLQSCVTSGYKAKVNQVVIRSFYYQCVSLLIDSSFDHSDESFELWRATGACGRCFGFKIRVRPHLSLLYGNLTEEERKKAQEKVSILDESITSMSFPITRLALYKIDYKDKSLKYWDKIAEHTLQYFN</sequence>
<dbReference type="InterPro" id="IPR036047">
    <property type="entry name" value="F-box-like_dom_sf"/>
</dbReference>
<dbReference type="InterPro" id="IPR017451">
    <property type="entry name" value="F-box-assoc_interact_dom"/>
</dbReference>
<evidence type="ECO:0000313" key="3">
    <source>
        <dbReference type="Proteomes" id="UP001457282"/>
    </source>
</evidence>
<dbReference type="GO" id="GO:0004113">
    <property type="term" value="F:2',3'-cyclic-nucleotide 3'-phosphodiesterase activity"/>
    <property type="evidence" value="ECO:0007669"/>
    <property type="project" value="TreeGrafter"/>
</dbReference>
<comment type="caution">
    <text evidence="2">The sequence shown here is derived from an EMBL/GenBank/DDBJ whole genome shotgun (WGS) entry which is preliminary data.</text>
</comment>
<dbReference type="GO" id="GO:0009187">
    <property type="term" value="P:cyclic nucleotide metabolic process"/>
    <property type="evidence" value="ECO:0007669"/>
    <property type="project" value="TreeGrafter"/>
</dbReference>
<gene>
    <name evidence="2" type="ORF">M0R45_028573</name>
</gene>